<sequence>MEVIKRADGEVDETKPASSLIPMENTPLWHLKFIEHLTCEEKRVGGGGHEGARRRERSVIVIISVPLLGCARTRSRHCELKKKNFDLDLHKVAECRRLEQCQIHLRM</sequence>
<protein>
    <submittedName>
        <fullName evidence="1">Uncharacterized protein</fullName>
    </submittedName>
</protein>
<organism evidence="1 2">
    <name type="scientific">Solea senegalensis</name>
    <name type="common">Senegalese sole</name>
    <dbReference type="NCBI Taxonomy" id="28829"/>
    <lineage>
        <taxon>Eukaryota</taxon>
        <taxon>Metazoa</taxon>
        <taxon>Chordata</taxon>
        <taxon>Craniata</taxon>
        <taxon>Vertebrata</taxon>
        <taxon>Euteleostomi</taxon>
        <taxon>Actinopterygii</taxon>
        <taxon>Neopterygii</taxon>
        <taxon>Teleostei</taxon>
        <taxon>Neoteleostei</taxon>
        <taxon>Acanthomorphata</taxon>
        <taxon>Carangaria</taxon>
        <taxon>Pleuronectiformes</taxon>
        <taxon>Pleuronectoidei</taxon>
        <taxon>Soleidae</taxon>
        <taxon>Solea</taxon>
    </lineage>
</organism>
<evidence type="ECO:0000313" key="1">
    <source>
        <dbReference type="EMBL" id="KAG7482996.1"/>
    </source>
</evidence>
<proteinExistence type="predicted"/>
<evidence type="ECO:0000313" key="2">
    <source>
        <dbReference type="Proteomes" id="UP000693946"/>
    </source>
</evidence>
<reference evidence="1 2" key="1">
    <citation type="journal article" date="2021" name="Sci. Rep.">
        <title>Chromosome anchoring in Senegalese sole (Solea senegalensis) reveals sex-associated markers and genome rearrangements in flatfish.</title>
        <authorList>
            <person name="Guerrero-Cozar I."/>
            <person name="Gomez-Garrido J."/>
            <person name="Berbel C."/>
            <person name="Martinez-Blanch J.F."/>
            <person name="Alioto T."/>
            <person name="Claros M.G."/>
            <person name="Gagnaire P.A."/>
            <person name="Manchado M."/>
        </authorList>
    </citation>
    <scope>NUCLEOTIDE SEQUENCE [LARGE SCALE GENOMIC DNA]</scope>
    <source>
        <strain evidence="1">Sse05_10M</strain>
    </source>
</reference>
<dbReference type="Proteomes" id="UP000693946">
    <property type="component" value="Linkage Group LG7"/>
</dbReference>
<dbReference type="EMBL" id="JAGKHQ010000019">
    <property type="protein sequence ID" value="KAG7482996.1"/>
    <property type="molecule type" value="Genomic_DNA"/>
</dbReference>
<comment type="caution">
    <text evidence="1">The sequence shown here is derived from an EMBL/GenBank/DDBJ whole genome shotgun (WGS) entry which is preliminary data.</text>
</comment>
<accession>A0AAV6Q810</accession>
<keyword evidence="2" id="KW-1185">Reference proteome</keyword>
<gene>
    <name evidence="1" type="ORF">JOB18_035896</name>
</gene>
<dbReference type="AlphaFoldDB" id="A0AAV6Q810"/>
<name>A0AAV6Q810_SOLSE</name>